<feature type="transmembrane region" description="Helical" evidence="8">
    <location>
        <begin position="79"/>
        <end position="102"/>
    </location>
</feature>
<feature type="transmembrane region" description="Helical" evidence="8">
    <location>
        <begin position="376"/>
        <end position="398"/>
    </location>
</feature>
<dbReference type="GO" id="GO:0005886">
    <property type="term" value="C:plasma membrane"/>
    <property type="evidence" value="ECO:0007669"/>
    <property type="project" value="UniProtKB-SubCell"/>
</dbReference>
<feature type="transmembrane region" description="Helical" evidence="8">
    <location>
        <begin position="30"/>
        <end position="50"/>
    </location>
</feature>
<evidence type="ECO:0000256" key="5">
    <source>
        <dbReference type="ARBA" id="ARBA00022692"/>
    </source>
</evidence>
<evidence type="ECO:0000256" key="8">
    <source>
        <dbReference type="RuleBase" id="RU363032"/>
    </source>
</evidence>
<dbReference type="eggNOG" id="COG1176">
    <property type="taxonomic scope" value="Bacteria"/>
</dbReference>
<protein>
    <submittedName>
        <fullName evidence="11">Putative spermidine/putrescine transport system permease protein</fullName>
    </submittedName>
</protein>
<dbReference type="OrthoDB" id="9810794at2"/>
<feature type="transmembrane region" description="Helical" evidence="8">
    <location>
        <begin position="212"/>
        <end position="237"/>
    </location>
</feature>
<dbReference type="PANTHER" id="PTHR42929:SF5">
    <property type="entry name" value="ABC TRANSPORTER PERMEASE PROTEIN"/>
    <property type="match status" value="1"/>
</dbReference>
<name>A0A1I5F3L7_9ACTN</name>
<dbReference type="Gene3D" id="1.10.3720.10">
    <property type="entry name" value="MetI-like"/>
    <property type="match status" value="2"/>
</dbReference>
<dbReference type="Proteomes" id="UP000183413">
    <property type="component" value="Unassembled WGS sequence"/>
</dbReference>
<evidence type="ECO:0000256" key="9">
    <source>
        <dbReference type="SAM" id="MobiDB-lite"/>
    </source>
</evidence>
<sequence>MAAPTRAPSPPDAAPAGGPAPPTRRDRRSAVLLLLPALVALTVLFALPLINVAWQSFTDPTFGIDNYTSLFTDGYTLRVLGRTVLTALVVTFVGMVLAYPYAYAMTIVGPTARAVLVTVVLVPFWTSMLARNFAWLVLMQNDGVIQKYLLAPFGFGDTVLLGTNTGVAISMTQVMLPFMVLPMYSRMQQIDRRLVKAAQGLGAGRVSAFRKVYVPLSLPGVVAGASLVFVLALGFYVTPALLGSPQSALIAQVINTQARELLDFGGAGAMGMFLLVVALAVLGVSRLLAGRGAGGLSQAVATAGGASGASESVRAPWLRAYTAVAGLFLVAPSLVVIPMSFSSGQTFQFPPQGWSVRWYERLFTSPEWTASILNSLQVAVITAVLATVLGTAAAVGLTRAPERVRGAANGFLLSPLTVPHILIALVVFSVFLRMGLNGKLIGIILAHTALALPFVVIAVFTRLRGMDPRLADAAAGMGARPWSVFRRVTLPLAMPGVASGAVLAFVSSLDEVVVALFLQGPAAITLPVQMFNSVALQIDPTISAASSVMVVGVSVPILLAQVAGARRGAAKAGGTGKADGTGKAGDPR</sequence>
<feature type="transmembrane region" description="Helical" evidence="8">
    <location>
        <begin position="440"/>
        <end position="463"/>
    </location>
</feature>
<evidence type="ECO:0000259" key="10">
    <source>
        <dbReference type="PROSITE" id="PS50928"/>
    </source>
</evidence>
<gene>
    <name evidence="11" type="ORF">SAMN04489713_104414</name>
</gene>
<dbReference type="GO" id="GO:0055085">
    <property type="term" value="P:transmembrane transport"/>
    <property type="evidence" value="ECO:0007669"/>
    <property type="project" value="InterPro"/>
</dbReference>
<dbReference type="InParanoid" id="A0A1I5F3L7"/>
<evidence type="ECO:0000256" key="6">
    <source>
        <dbReference type="ARBA" id="ARBA00022989"/>
    </source>
</evidence>
<feature type="domain" description="ABC transmembrane type-1" evidence="10">
    <location>
        <begin position="372"/>
        <end position="560"/>
    </location>
</feature>
<feature type="region of interest" description="Disordered" evidence="9">
    <location>
        <begin position="1"/>
        <end position="24"/>
    </location>
</feature>
<evidence type="ECO:0000256" key="1">
    <source>
        <dbReference type="ARBA" id="ARBA00004651"/>
    </source>
</evidence>
<keyword evidence="12" id="KW-1185">Reference proteome</keyword>
<dbReference type="Pfam" id="PF00528">
    <property type="entry name" value="BPD_transp_1"/>
    <property type="match status" value="2"/>
</dbReference>
<organism evidence="11 12">
    <name type="scientific">Actinomadura madurae</name>
    <dbReference type="NCBI Taxonomy" id="1993"/>
    <lineage>
        <taxon>Bacteria</taxon>
        <taxon>Bacillati</taxon>
        <taxon>Actinomycetota</taxon>
        <taxon>Actinomycetes</taxon>
        <taxon>Streptosporangiales</taxon>
        <taxon>Thermomonosporaceae</taxon>
        <taxon>Actinomadura</taxon>
    </lineage>
</organism>
<evidence type="ECO:0000256" key="3">
    <source>
        <dbReference type="ARBA" id="ARBA00022448"/>
    </source>
</evidence>
<dbReference type="eggNOG" id="COG1177">
    <property type="taxonomic scope" value="Bacteria"/>
</dbReference>
<keyword evidence="3 8" id="KW-0813">Transport</keyword>
<keyword evidence="6 8" id="KW-1133">Transmembrane helix</keyword>
<dbReference type="CDD" id="cd06261">
    <property type="entry name" value="TM_PBP2"/>
    <property type="match status" value="2"/>
</dbReference>
<dbReference type="EMBL" id="FOVH01000004">
    <property type="protein sequence ID" value="SFO18332.1"/>
    <property type="molecule type" value="Genomic_DNA"/>
</dbReference>
<accession>A0A1I5F3L7</accession>
<dbReference type="STRING" id="1993.SAMN04489713_104414"/>
<evidence type="ECO:0000256" key="7">
    <source>
        <dbReference type="ARBA" id="ARBA00023136"/>
    </source>
</evidence>
<feature type="transmembrane region" description="Helical" evidence="8">
    <location>
        <begin position="269"/>
        <end position="289"/>
    </location>
</feature>
<dbReference type="InterPro" id="IPR000515">
    <property type="entry name" value="MetI-like"/>
</dbReference>
<evidence type="ECO:0000313" key="12">
    <source>
        <dbReference type="Proteomes" id="UP000183413"/>
    </source>
</evidence>
<feature type="transmembrane region" description="Helical" evidence="8">
    <location>
        <begin position="542"/>
        <end position="563"/>
    </location>
</feature>
<keyword evidence="4" id="KW-1003">Cell membrane</keyword>
<feature type="transmembrane region" description="Helical" evidence="8">
    <location>
        <begin position="410"/>
        <end position="434"/>
    </location>
</feature>
<feature type="transmembrane region" description="Helical" evidence="8">
    <location>
        <begin position="158"/>
        <end position="184"/>
    </location>
</feature>
<comment type="similarity">
    <text evidence="2">Belongs to the binding-protein-dependent transport system permease family. CysTW subfamily.</text>
</comment>
<dbReference type="RefSeq" id="WP_075021183.1">
    <property type="nucleotide sequence ID" value="NZ_FOVH01000004.1"/>
</dbReference>
<reference evidence="11 12" key="1">
    <citation type="submission" date="2016-10" db="EMBL/GenBank/DDBJ databases">
        <authorList>
            <person name="de Groot N.N."/>
        </authorList>
    </citation>
    <scope>NUCLEOTIDE SEQUENCE [LARGE SCALE GENOMIC DNA]</scope>
    <source>
        <strain evidence="11 12">DSM 43067</strain>
    </source>
</reference>
<proteinExistence type="inferred from homology"/>
<feature type="domain" description="ABC transmembrane type-1" evidence="10">
    <location>
        <begin position="80"/>
        <end position="285"/>
    </location>
</feature>
<feature type="transmembrane region" description="Helical" evidence="8">
    <location>
        <begin position="320"/>
        <end position="341"/>
    </location>
</feature>
<evidence type="ECO:0000256" key="2">
    <source>
        <dbReference type="ARBA" id="ARBA00007069"/>
    </source>
</evidence>
<evidence type="ECO:0000313" key="11">
    <source>
        <dbReference type="EMBL" id="SFO18332.1"/>
    </source>
</evidence>
<dbReference type="InterPro" id="IPR035906">
    <property type="entry name" value="MetI-like_sf"/>
</dbReference>
<keyword evidence="5 8" id="KW-0812">Transmembrane</keyword>
<keyword evidence="7 8" id="KW-0472">Membrane</keyword>
<feature type="transmembrane region" description="Helical" evidence="8">
    <location>
        <begin position="484"/>
        <end position="506"/>
    </location>
</feature>
<evidence type="ECO:0000256" key="4">
    <source>
        <dbReference type="ARBA" id="ARBA00022475"/>
    </source>
</evidence>
<dbReference type="AlphaFoldDB" id="A0A1I5F3L7"/>
<dbReference type="SUPFAM" id="SSF161098">
    <property type="entry name" value="MetI-like"/>
    <property type="match status" value="2"/>
</dbReference>
<dbReference type="PROSITE" id="PS50928">
    <property type="entry name" value="ABC_TM1"/>
    <property type="match status" value="2"/>
</dbReference>
<comment type="subcellular location">
    <subcellularLocation>
        <location evidence="1 8">Cell membrane</location>
        <topology evidence="1 8">Multi-pass membrane protein</topology>
    </subcellularLocation>
</comment>
<dbReference type="PANTHER" id="PTHR42929">
    <property type="entry name" value="INNER MEMBRANE ABC TRANSPORTER PERMEASE PROTEIN YDCU-RELATED-RELATED"/>
    <property type="match status" value="1"/>
</dbReference>
<feature type="compositionally biased region" description="Pro residues" evidence="9">
    <location>
        <begin position="7"/>
        <end position="22"/>
    </location>
</feature>
<feature type="transmembrane region" description="Helical" evidence="8">
    <location>
        <begin position="114"/>
        <end position="138"/>
    </location>
</feature>